<evidence type="ECO:0008006" key="3">
    <source>
        <dbReference type="Google" id="ProtNLM"/>
    </source>
</evidence>
<gene>
    <name evidence="1" type="ORF">GCM10008908_01610</name>
</gene>
<proteinExistence type="predicted"/>
<reference evidence="2" key="1">
    <citation type="journal article" date="2019" name="Int. J. Syst. Evol. Microbiol.">
        <title>The Global Catalogue of Microorganisms (GCM) 10K type strain sequencing project: providing services to taxonomists for standard genome sequencing and annotation.</title>
        <authorList>
            <consortium name="The Broad Institute Genomics Platform"/>
            <consortium name="The Broad Institute Genome Sequencing Center for Infectious Disease"/>
            <person name="Wu L."/>
            <person name="Ma J."/>
        </authorList>
    </citation>
    <scope>NUCLEOTIDE SEQUENCE [LARGE SCALE GENOMIC DNA]</scope>
    <source>
        <strain evidence="2">JCM 1417</strain>
    </source>
</reference>
<dbReference type="RefSeq" id="WP_343822735.1">
    <property type="nucleotide sequence ID" value="NZ_BAAACI010000001.1"/>
</dbReference>
<accession>A0ABP3VPK8</accession>
<evidence type="ECO:0000313" key="1">
    <source>
        <dbReference type="EMBL" id="GAA0765291.1"/>
    </source>
</evidence>
<name>A0ABP3VPK8_CLOSU</name>
<comment type="caution">
    <text evidence="1">The sequence shown here is derived from an EMBL/GenBank/DDBJ whole genome shotgun (WGS) entry which is preliminary data.</text>
</comment>
<keyword evidence="2" id="KW-1185">Reference proteome</keyword>
<evidence type="ECO:0000313" key="2">
    <source>
        <dbReference type="Proteomes" id="UP001501047"/>
    </source>
</evidence>
<dbReference type="EMBL" id="BAAACI010000001">
    <property type="protein sequence ID" value="GAA0765291.1"/>
    <property type="molecule type" value="Genomic_DNA"/>
</dbReference>
<protein>
    <recommendedName>
        <fullName evidence="3">Nucleoside diphosphate kinase-like domain-containing protein</fullName>
    </recommendedName>
</protein>
<dbReference type="Proteomes" id="UP001501047">
    <property type="component" value="Unassembled WGS sequence"/>
</dbReference>
<sequence>MKQNYEVNYINYCNELNCKLTNLKTYNIYEEIRNVHKTHKVFMENNVIDVYNIKFEDIKLIDIDILNVMGILANKAISEEEAKVWESIFLDIPQIKLSWEYYNMPSIWQFLIKLYYSQVNHKNSFHNVFMIHDDLINTKGISVALKEVKEKRKYYKELISFKKHSNDNIMQLKEAVMLFKPPIAENFDTIVELLKRINYFGYEIVAMKFLSGEYFEKYPDILTNFYKEAYSGYESDSIPSYIMDNIEKIYDTPEFEFFFDEKFSKNMVVPARKLITEYGLTENEINEIWSTSRPDISFEELKKKFSIDSIEIDEDGLTLKKANKWYKVPKNIIDNDNKSIVWFRNNLCFGLNKVGRARTVFPIRDSRIRNGKPTIILNGYVPSLIELFKEPQEVITIACIIRNSNSKSSSWELLRKCLSGDDDNPRGNCILGSIRKDATIGEIPLNIDPMDKLLLNGLKNIVHLSNGPLEGISEMESLFKIKIVETAFGELLVKNGYKEQCIQHLLTNPKVVLQNNIDINNDKSVFELTAKKEPREALTIIQTYFPLS</sequence>
<organism evidence="1 2">
    <name type="scientific">Clostridium subterminale</name>
    <dbReference type="NCBI Taxonomy" id="1550"/>
    <lineage>
        <taxon>Bacteria</taxon>
        <taxon>Bacillati</taxon>
        <taxon>Bacillota</taxon>
        <taxon>Clostridia</taxon>
        <taxon>Eubacteriales</taxon>
        <taxon>Clostridiaceae</taxon>
        <taxon>Clostridium</taxon>
    </lineage>
</organism>